<evidence type="ECO:0000313" key="4">
    <source>
        <dbReference type="Proteomes" id="UP000823771"/>
    </source>
</evidence>
<dbReference type="PANTHER" id="PTHR10963">
    <property type="entry name" value="GLYCOSYL HYDROLASE-RELATED"/>
    <property type="match status" value="1"/>
</dbReference>
<organism evidence="3 4">
    <name type="scientific">Candidatus Cryptobacteroides excrementipullorum</name>
    <dbReference type="NCBI Taxonomy" id="2840761"/>
    <lineage>
        <taxon>Bacteria</taxon>
        <taxon>Pseudomonadati</taxon>
        <taxon>Bacteroidota</taxon>
        <taxon>Bacteroidia</taxon>
        <taxon>Bacteroidales</taxon>
        <taxon>Candidatus Cryptobacteroides</taxon>
    </lineage>
</organism>
<dbReference type="EMBL" id="JADILZ010000024">
    <property type="protein sequence ID" value="MBO8477738.1"/>
    <property type="molecule type" value="Genomic_DNA"/>
</dbReference>
<dbReference type="AlphaFoldDB" id="A0A9D9NLR7"/>
<dbReference type="PANTHER" id="PTHR10963:SF55">
    <property type="entry name" value="GLYCOSIDE HYDROLASE FAMILY 16 PROTEIN"/>
    <property type="match status" value="1"/>
</dbReference>
<reference evidence="3" key="1">
    <citation type="submission" date="2020-10" db="EMBL/GenBank/DDBJ databases">
        <authorList>
            <person name="Gilroy R."/>
        </authorList>
    </citation>
    <scope>NUCLEOTIDE SEQUENCE</scope>
    <source>
        <strain evidence="3">2478</strain>
    </source>
</reference>
<proteinExistence type="inferred from homology"/>
<dbReference type="PROSITE" id="PS51762">
    <property type="entry name" value="GH16_2"/>
    <property type="match status" value="1"/>
</dbReference>
<dbReference type="Proteomes" id="UP000823771">
    <property type="component" value="Unassembled WGS sequence"/>
</dbReference>
<name>A0A9D9NLR7_9BACT</name>
<evidence type="ECO:0000313" key="3">
    <source>
        <dbReference type="EMBL" id="MBO8477738.1"/>
    </source>
</evidence>
<dbReference type="CDD" id="cd08023">
    <property type="entry name" value="GH16_laminarinase_like"/>
    <property type="match status" value="1"/>
</dbReference>
<dbReference type="Gene3D" id="2.60.120.200">
    <property type="match status" value="1"/>
</dbReference>
<accession>A0A9D9NLR7</accession>
<gene>
    <name evidence="3" type="ORF">IAB80_02405</name>
</gene>
<dbReference type="InterPro" id="IPR013320">
    <property type="entry name" value="ConA-like_dom_sf"/>
</dbReference>
<reference evidence="3" key="2">
    <citation type="journal article" date="2021" name="PeerJ">
        <title>Extensive microbial diversity within the chicken gut microbiome revealed by metagenomics and culture.</title>
        <authorList>
            <person name="Gilroy R."/>
            <person name="Ravi A."/>
            <person name="Getino M."/>
            <person name="Pursley I."/>
            <person name="Horton D.L."/>
            <person name="Alikhan N.F."/>
            <person name="Baker D."/>
            <person name="Gharbi K."/>
            <person name="Hall N."/>
            <person name="Watson M."/>
            <person name="Adriaenssens E.M."/>
            <person name="Foster-Nyarko E."/>
            <person name="Jarju S."/>
            <person name="Secka A."/>
            <person name="Antonio M."/>
            <person name="Oren A."/>
            <person name="Chaudhuri R.R."/>
            <person name="La Ragione R."/>
            <person name="Hildebrand F."/>
            <person name="Pallen M.J."/>
        </authorList>
    </citation>
    <scope>NUCLEOTIDE SEQUENCE</scope>
    <source>
        <strain evidence="3">2478</strain>
    </source>
</reference>
<dbReference type="InterPro" id="IPR000757">
    <property type="entry name" value="Beta-glucanase-like"/>
</dbReference>
<evidence type="ECO:0000259" key="2">
    <source>
        <dbReference type="PROSITE" id="PS51762"/>
    </source>
</evidence>
<comment type="caution">
    <text evidence="3">The sequence shown here is derived from an EMBL/GenBank/DDBJ whole genome shotgun (WGS) entry which is preliminary data.</text>
</comment>
<evidence type="ECO:0000256" key="1">
    <source>
        <dbReference type="ARBA" id="ARBA00006865"/>
    </source>
</evidence>
<comment type="similarity">
    <text evidence="1">Belongs to the glycosyl hydrolase 16 family.</text>
</comment>
<protein>
    <submittedName>
        <fullName evidence="3">Family 16 glycosylhydrolase</fullName>
    </submittedName>
</protein>
<dbReference type="SUPFAM" id="SSF49899">
    <property type="entry name" value="Concanavalin A-like lectins/glucanases"/>
    <property type="match status" value="1"/>
</dbReference>
<dbReference type="GO" id="GO:0004553">
    <property type="term" value="F:hydrolase activity, hydrolyzing O-glycosyl compounds"/>
    <property type="evidence" value="ECO:0007669"/>
    <property type="project" value="InterPro"/>
</dbReference>
<sequence length="291" mass="33763">MDAKLDWIAENGFGGVFWWEYSCDWIRPEKQGERGRHLITDYVTQRVNAWKEGWKLAWEDNFESEKIDWSVWSKTERGTADWADTQSKDERCYGFRDGNLILRGIVNDDRQADTAAYLTGGLVTQGKKPLSPGRIEVRARLHAARGAWPAIWLLPYDPQSRWPKGGEIDIMERLNNDSFVYQTVHSYYTYVLGKKDNPVNFGTIGFNPEEFNVFGVDILQDSVVFHVNGVRNFAYPRVKEIPDSLGQFPYHQPMYLLIDMQLGGSWVGETDPEDLPVEMEVDWVRHYIKKD</sequence>
<dbReference type="Pfam" id="PF00722">
    <property type="entry name" value="Glyco_hydro_16"/>
    <property type="match status" value="1"/>
</dbReference>
<feature type="domain" description="GH16" evidence="2">
    <location>
        <begin position="56"/>
        <end position="291"/>
    </location>
</feature>
<dbReference type="InterPro" id="IPR050546">
    <property type="entry name" value="Glycosyl_Hydrlase_16"/>
</dbReference>
<dbReference type="GO" id="GO:0005975">
    <property type="term" value="P:carbohydrate metabolic process"/>
    <property type="evidence" value="ECO:0007669"/>
    <property type="project" value="InterPro"/>
</dbReference>